<dbReference type="AlphaFoldDB" id="A0AA38LLK8"/>
<name>A0AA38LLK8_TAXCH</name>
<protein>
    <submittedName>
        <fullName evidence="1">Uncharacterized protein</fullName>
    </submittedName>
</protein>
<sequence>MGPPHTVHVSRLWDALGEVRYYQDQLRVARIDFISYAKYKAQQASSERMRSCTHSVESTGGQQALRPDQGEATNARRVAIGVVPIGTQEAE</sequence>
<accession>A0AA38LLK8</accession>
<reference evidence="1 2" key="1">
    <citation type="journal article" date="2021" name="Nat. Plants">
        <title>The Taxus genome provides insights into paclitaxel biosynthesis.</title>
        <authorList>
            <person name="Xiong X."/>
            <person name="Gou J."/>
            <person name="Liao Q."/>
            <person name="Li Y."/>
            <person name="Zhou Q."/>
            <person name="Bi G."/>
            <person name="Li C."/>
            <person name="Du R."/>
            <person name="Wang X."/>
            <person name="Sun T."/>
            <person name="Guo L."/>
            <person name="Liang H."/>
            <person name="Lu P."/>
            <person name="Wu Y."/>
            <person name="Zhang Z."/>
            <person name="Ro D.K."/>
            <person name="Shang Y."/>
            <person name="Huang S."/>
            <person name="Yan J."/>
        </authorList>
    </citation>
    <scope>NUCLEOTIDE SEQUENCE [LARGE SCALE GENOMIC DNA]</scope>
    <source>
        <strain evidence="1">Ta-2019</strain>
    </source>
</reference>
<dbReference type="Proteomes" id="UP000824469">
    <property type="component" value="Unassembled WGS sequence"/>
</dbReference>
<gene>
    <name evidence="1" type="ORF">KI387_000312</name>
</gene>
<feature type="non-terminal residue" evidence="1">
    <location>
        <position position="91"/>
    </location>
</feature>
<keyword evidence="2" id="KW-1185">Reference proteome</keyword>
<dbReference type="EMBL" id="JAHRHJ020000001">
    <property type="protein sequence ID" value="KAH9328204.1"/>
    <property type="molecule type" value="Genomic_DNA"/>
</dbReference>
<evidence type="ECO:0000313" key="1">
    <source>
        <dbReference type="EMBL" id="KAH9328204.1"/>
    </source>
</evidence>
<evidence type="ECO:0000313" key="2">
    <source>
        <dbReference type="Proteomes" id="UP000824469"/>
    </source>
</evidence>
<comment type="caution">
    <text evidence="1">The sequence shown here is derived from an EMBL/GenBank/DDBJ whole genome shotgun (WGS) entry which is preliminary data.</text>
</comment>
<organism evidence="1 2">
    <name type="scientific">Taxus chinensis</name>
    <name type="common">Chinese yew</name>
    <name type="synonym">Taxus wallichiana var. chinensis</name>
    <dbReference type="NCBI Taxonomy" id="29808"/>
    <lineage>
        <taxon>Eukaryota</taxon>
        <taxon>Viridiplantae</taxon>
        <taxon>Streptophyta</taxon>
        <taxon>Embryophyta</taxon>
        <taxon>Tracheophyta</taxon>
        <taxon>Spermatophyta</taxon>
        <taxon>Pinopsida</taxon>
        <taxon>Pinidae</taxon>
        <taxon>Conifers II</taxon>
        <taxon>Cupressales</taxon>
        <taxon>Taxaceae</taxon>
        <taxon>Taxus</taxon>
    </lineage>
</organism>
<proteinExistence type="predicted"/>